<dbReference type="InterPro" id="IPR008949">
    <property type="entry name" value="Isoprenoid_synthase_dom_sf"/>
</dbReference>
<dbReference type="AlphaFoldDB" id="A0A1F7RZZ1"/>
<evidence type="ECO:0000313" key="7">
    <source>
        <dbReference type="Proteomes" id="UP000179266"/>
    </source>
</evidence>
<evidence type="ECO:0000256" key="2">
    <source>
        <dbReference type="ARBA" id="ARBA00006706"/>
    </source>
</evidence>
<dbReference type="PANTHER" id="PTHR12001">
    <property type="entry name" value="GERANYLGERANYL PYROPHOSPHATE SYNTHASE"/>
    <property type="match status" value="1"/>
</dbReference>
<dbReference type="GO" id="GO:0046872">
    <property type="term" value="F:metal ion binding"/>
    <property type="evidence" value="ECO:0007669"/>
    <property type="project" value="UniProtKB-KW"/>
</dbReference>
<evidence type="ECO:0000256" key="4">
    <source>
        <dbReference type="ARBA" id="ARBA00022723"/>
    </source>
</evidence>
<dbReference type="InterPro" id="IPR000092">
    <property type="entry name" value="Polyprenyl_synt"/>
</dbReference>
<dbReference type="SUPFAM" id="SSF48576">
    <property type="entry name" value="Terpenoid synthases"/>
    <property type="match status" value="1"/>
</dbReference>
<accession>A0A1F7RZZ1</accession>
<reference evidence="6 7" key="1">
    <citation type="journal article" date="2016" name="Nat. Commun.">
        <title>Thousands of microbial genomes shed light on interconnected biogeochemical processes in an aquifer system.</title>
        <authorList>
            <person name="Anantharaman K."/>
            <person name="Brown C.T."/>
            <person name="Hug L.A."/>
            <person name="Sharon I."/>
            <person name="Castelle C.J."/>
            <person name="Probst A.J."/>
            <person name="Thomas B.C."/>
            <person name="Singh A."/>
            <person name="Wilkins M.J."/>
            <person name="Karaoz U."/>
            <person name="Brodie E.L."/>
            <person name="Williams K.H."/>
            <person name="Hubbard S.S."/>
            <person name="Banfield J.F."/>
        </authorList>
    </citation>
    <scope>NUCLEOTIDE SEQUENCE [LARGE SCALE GENOMIC DNA]</scope>
</reference>
<protein>
    <submittedName>
        <fullName evidence="6">Uncharacterized protein</fullName>
    </submittedName>
</protein>
<dbReference type="GO" id="GO:0008299">
    <property type="term" value="P:isoprenoid biosynthetic process"/>
    <property type="evidence" value="ECO:0007669"/>
    <property type="project" value="InterPro"/>
</dbReference>
<organism evidence="6 7">
    <name type="scientific">Candidatus Schekmanbacteria bacterium RBG_13_48_7</name>
    <dbReference type="NCBI Taxonomy" id="1817878"/>
    <lineage>
        <taxon>Bacteria</taxon>
        <taxon>Candidatus Schekmaniibacteriota</taxon>
    </lineage>
</organism>
<proteinExistence type="inferred from homology"/>
<dbReference type="Pfam" id="PF00348">
    <property type="entry name" value="polyprenyl_synt"/>
    <property type="match status" value="1"/>
</dbReference>
<dbReference type="GO" id="GO:0004659">
    <property type="term" value="F:prenyltransferase activity"/>
    <property type="evidence" value="ECO:0007669"/>
    <property type="project" value="InterPro"/>
</dbReference>
<dbReference type="Proteomes" id="UP000179266">
    <property type="component" value="Unassembled WGS sequence"/>
</dbReference>
<keyword evidence="3" id="KW-0808">Transferase</keyword>
<keyword evidence="4" id="KW-0479">Metal-binding</keyword>
<dbReference type="Gene3D" id="1.10.600.10">
    <property type="entry name" value="Farnesyl Diphosphate Synthase"/>
    <property type="match status" value="1"/>
</dbReference>
<comment type="similarity">
    <text evidence="2">Belongs to the FPP/GGPP synthase family.</text>
</comment>
<evidence type="ECO:0000313" key="6">
    <source>
        <dbReference type="EMBL" id="OGL47112.1"/>
    </source>
</evidence>
<comment type="cofactor">
    <cofactor evidence="1">
        <name>Mg(2+)</name>
        <dbReference type="ChEBI" id="CHEBI:18420"/>
    </cofactor>
</comment>
<dbReference type="PANTHER" id="PTHR12001:SF69">
    <property type="entry name" value="ALL TRANS-POLYPRENYL-DIPHOSPHATE SYNTHASE PDSS1"/>
    <property type="match status" value="1"/>
</dbReference>
<evidence type="ECO:0000256" key="1">
    <source>
        <dbReference type="ARBA" id="ARBA00001946"/>
    </source>
</evidence>
<evidence type="ECO:0000256" key="3">
    <source>
        <dbReference type="ARBA" id="ARBA00022679"/>
    </source>
</evidence>
<evidence type="ECO:0000256" key="5">
    <source>
        <dbReference type="ARBA" id="ARBA00022842"/>
    </source>
</evidence>
<dbReference type="EMBL" id="MGDD01000097">
    <property type="protein sequence ID" value="OGL47112.1"/>
    <property type="molecule type" value="Genomic_DNA"/>
</dbReference>
<name>A0A1F7RZZ1_9BACT</name>
<comment type="caution">
    <text evidence="6">The sequence shown here is derived from an EMBL/GenBank/DDBJ whole genome shotgun (WGS) entry which is preliminary data.</text>
</comment>
<keyword evidence="5" id="KW-0460">Magnesium</keyword>
<gene>
    <name evidence="6" type="ORF">A2161_20945</name>
</gene>
<sequence length="191" mass="21848">MLAATTLNMTEGEIMQIERRHDSSLSENDYFEILRLKTARLIAAAAKTGAYLGDFSISQEDAIEKFAEKIGIAFQLVDDTLDFLADEKGWGKPIGKDFKEGNLTLPIIQLLQVAESEIREWLEKVIQNQEYDDLTIQRVNSLLLKNNVFNYCFVKAEKIIEEGNQYIQQFSDTPEFDALYGLAGFFLRRAY</sequence>